<dbReference type="HOGENOM" id="CLU_1357631_0_0_1"/>
<evidence type="ECO:0000256" key="3">
    <source>
        <dbReference type="ARBA" id="ARBA00023274"/>
    </source>
</evidence>
<feature type="region of interest" description="Disordered" evidence="6">
    <location>
        <begin position="229"/>
        <end position="281"/>
    </location>
</feature>
<dbReference type="VEuPathDB" id="VectorBase:CQUJHB000454"/>
<evidence type="ECO:0000313" key="7">
    <source>
        <dbReference type="EMBL" id="EDS28034.1"/>
    </source>
</evidence>
<accession>B0WHX5</accession>
<evidence type="ECO:0000256" key="2">
    <source>
        <dbReference type="ARBA" id="ARBA00022980"/>
    </source>
</evidence>
<dbReference type="Gene3D" id="1.20.5.2650">
    <property type="match status" value="1"/>
</dbReference>
<dbReference type="EMBL" id="DS231940">
    <property type="protein sequence ID" value="EDS28034.1"/>
    <property type="molecule type" value="Genomic_DNA"/>
</dbReference>
<reference evidence="7" key="1">
    <citation type="submission" date="2007-03" db="EMBL/GenBank/DDBJ databases">
        <title>Annotation of Culex pipiens quinquefasciatus.</title>
        <authorList>
            <consortium name="The Broad Institute Genome Sequencing Platform"/>
            <person name="Atkinson P.W."/>
            <person name="Hemingway J."/>
            <person name="Christensen B.M."/>
            <person name="Higgs S."/>
            <person name="Kodira C."/>
            <person name="Hannick L."/>
            <person name="Megy K."/>
            <person name="O'Leary S."/>
            <person name="Pearson M."/>
            <person name="Haas B.J."/>
            <person name="Mauceli E."/>
            <person name="Wortman J.R."/>
            <person name="Lee N.H."/>
            <person name="Guigo R."/>
            <person name="Stanke M."/>
            <person name="Alvarado L."/>
            <person name="Amedeo P."/>
            <person name="Antoine C.H."/>
            <person name="Arensburger P."/>
            <person name="Bidwell S.L."/>
            <person name="Crawford M."/>
            <person name="Camaro F."/>
            <person name="Devon K."/>
            <person name="Engels R."/>
            <person name="Hammond M."/>
            <person name="Howarth C."/>
            <person name="Koehrsen M."/>
            <person name="Lawson D."/>
            <person name="Montgomery P."/>
            <person name="Nene V."/>
            <person name="Nusbaum C."/>
            <person name="Puiu D."/>
            <person name="Romero-Severson J."/>
            <person name="Severson D.W."/>
            <person name="Shumway M."/>
            <person name="Sisk P."/>
            <person name="Stolte C."/>
            <person name="Zeng Q."/>
            <person name="Eisenstadt E."/>
            <person name="Fraser-Liggett C."/>
            <person name="Strausberg R."/>
            <person name="Galagan J."/>
            <person name="Birren B."/>
            <person name="Collins F.H."/>
        </authorList>
    </citation>
    <scope>NUCLEOTIDE SEQUENCE [LARGE SCALE GENOMIC DNA]</scope>
    <source>
        <strain evidence="7">JHB</strain>
    </source>
</reference>
<dbReference type="InParanoid" id="B0WHX5"/>
<keyword evidence="3" id="KW-0687">Ribonucleoprotein</keyword>
<evidence type="ECO:0000256" key="4">
    <source>
        <dbReference type="ARBA" id="ARBA00035278"/>
    </source>
</evidence>
<dbReference type="VEuPathDB" id="VectorBase:CPIJ006436"/>
<dbReference type="GO" id="GO:0005840">
    <property type="term" value="C:ribosome"/>
    <property type="evidence" value="ECO:0007669"/>
    <property type="project" value="UniProtKB-KW"/>
</dbReference>
<dbReference type="AlphaFoldDB" id="B0WHX5"/>
<proteinExistence type="inferred from homology"/>
<sequence length="296" mass="33375">MERKRSFPMAPRDARNRDGHLTSCTTHLLEKRVMLTHIAVRKHQNRKHQVIDVDMLLKISAKKNNKIKTINESVRINPRKSSNLPREFGIYRRRPTRTAGSIAATLIRCCIVDRNLSVLALNILREVEKDIPGLTDTTMPRRLGPKRANNIRKEEAVLCGRAPASGEERQEDEVQKHKIHRLITPVVLERKGSRLAIKNVALSRVRVYGGAGPAPSEHICRRTGPLITESRSSVGDRTTKKRDETNTAKKSETGKKAVTGDKKEKKIAKKDGVVGAKKRRNRSSKEVRFGLAVFVI</sequence>
<organism>
    <name type="scientific">Culex quinquefasciatus</name>
    <name type="common">Southern house mosquito</name>
    <name type="synonym">Culex pungens</name>
    <dbReference type="NCBI Taxonomy" id="7176"/>
    <lineage>
        <taxon>Eukaryota</taxon>
        <taxon>Metazoa</taxon>
        <taxon>Ecdysozoa</taxon>
        <taxon>Arthropoda</taxon>
        <taxon>Hexapoda</taxon>
        <taxon>Insecta</taxon>
        <taxon>Pterygota</taxon>
        <taxon>Neoptera</taxon>
        <taxon>Endopterygota</taxon>
        <taxon>Diptera</taxon>
        <taxon>Nematocera</taxon>
        <taxon>Culicoidea</taxon>
        <taxon>Culicidae</taxon>
        <taxon>Culicinae</taxon>
        <taxon>Culicini</taxon>
        <taxon>Culex</taxon>
        <taxon>Culex</taxon>
    </lineage>
</organism>
<name>B0WHX5_CULQU</name>
<evidence type="ECO:0000256" key="6">
    <source>
        <dbReference type="SAM" id="MobiDB-lite"/>
    </source>
</evidence>
<evidence type="ECO:0000256" key="1">
    <source>
        <dbReference type="ARBA" id="ARBA00009312"/>
    </source>
</evidence>
<evidence type="ECO:0000256" key="5">
    <source>
        <dbReference type="ARBA" id="ARBA00035403"/>
    </source>
</evidence>
<dbReference type="GO" id="GO:0003735">
    <property type="term" value="F:structural constituent of ribosome"/>
    <property type="evidence" value="ECO:0007669"/>
    <property type="project" value="InterPro"/>
</dbReference>
<dbReference type="FunCoup" id="B0WHX5">
    <property type="interactions" value="1691"/>
</dbReference>
<dbReference type="OrthoDB" id="10260596at2759"/>
<protein>
    <recommendedName>
        <fullName evidence="4">Small ribosomal subunit protein eS6</fullName>
    </recommendedName>
    <alternativeName>
        <fullName evidence="5">40S ribosomal protein S6</fullName>
    </alternativeName>
</protein>
<feature type="compositionally biased region" description="Basic and acidic residues" evidence="6">
    <location>
        <begin position="237"/>
        <end position="272"/>
    </location>
</feature>
<dbReference type="PhylomeDB" id="B0WHX5"/>
<gene>
    <name evidence="7" type="ORF">CpipJ_CPIJ006436</name>
</gene>
<dbReference type="KEGG" id="cqu:CpipJ_CPIJ006436"/>
<dbReference type="InterPro" id="IPR001377">
    <property type="entry name" value="Ribosomal_eS6"/>
</dbReference>
<dbReference type="STRING" id="7176.B0WHX5"/>
<dbReference type="eggNOG" id="KOG1646">
    <property type="taxonomic scope" value="Eukaryota"/>
</dbReference>
<dbReference type="GO" id="GO:0006412">
    <property type="term" value="P:translation"/>
    <property type="evidence" value="ECO:0007669"/>
    <property type="project" value="InterPro"/>
</dbReference>
<comment type="similarity">
    <text evidence="1">Belongs to the eukaryotic ribosomal protein eS6 family.</text>
</comment>
<keyword evidence="2 7" id="KW-0689">Ribosomal protein</keyword>
<dbReference type="PANTHER" id="PTHR11502">
    <property type="entry name" value="40S RIBOSOMAL PROTEIN S6"/>
    <property type="match status" value="1"/>
</dbReference>
<dbReference type="GO" id="GO:1990904">
    <property type="term" value="C:ribonucleoprotein complex"/>
    <property type="evidence" value="ECO:0007669"/>
    <property type="project" value="UniProtKB-KW"/>
</dbReference>